<dbReference type="EMBL" id="SNRY01000067">
    <property type="protein sequence ID" value="KAA6348505.1"/>
    <property type="molecule type" value="Genomic_DNA"/>
</dbReference>
<organism evidence="1">
    <name type="scientific">termite gut metagenome</name>
    <dbReference type="NCBI Taxonomy" id="433724"/>
    <lineage>
        <taxon>unclassified sequences</taxon>
        <taxon>metagenomes</taxon>
        <taxon>organismal metagenomes</taxon>
    </lineage>
</organism>
<proteinExistence type="predicted"/>
<accession>A0A5J4STN1</accession>
<sequence>MPTTYPKISGAEAIRRARNLKFVPDSYFTLIHLTCNMKTEECGQTVKHEHCRVRPALREDTFTLDGDLYFTFEDLDTGQPKMCFKRLMRFIAFPPYYELQKIEWFDGGD</sequence>
<reference evidence="1" key="1">
    <citation type="submission" date="2019-03" db="EMBL/GenBank/DDBJ databases">
        <title>Single cell metagenomics reveals metabolic interactions within the superorganism composed of flagellate Streblomastix strix and complex community of Bacteroidetes bacteria on its surface.</title>
        <authorList>
            <person name="Treitli S.C."/>
            <person name="Kolisko M."/>
            <person name="Husnik F."/>
            <person name="Keeling P."/>
            <person name="Hampl V."/>
        </authorList>
    </citation>
    <scope>NUCLEOTIDE SEQUENCE</scope>
    <source>
        <strain evidence="1">STM</strain>
    </source>
</reference>
<evidence type="ECO:0000313" key="1">
    <source>
        <dbReference type="EMBL" id="KAA6348505.1"/>
    </source>
</evidence>
<name>A0A5J4STN1_9ZZZZ</name>
<comment type="caution">
    <text evidence="1">The sequence shown here is derived from an EMBL/GenBank/DDBJ whole genome shotgun (WGS) entry which is preliminary data.</text>
</comment>
<dbReference type="AlphaFoldDB" id="A0A5J4STN1"/>
<gene>
    <name evidence="1" type="ORF">EZS27_004105</name>
</gene>
<protein>
    <submittedName>
        <fullName evidence="1">Uncharacterized protein</fullName>
    </submittedName>
</protein>